<dbReference type="CDD" id="cd21037">
    <property type="entry name" value="MLKL_NTD"/>
    <property type="match status" value="1"/>
</dbReference>
<organism evidence="1 2">
    <name type="scientific">Sphaerobolus stellatus (strain SS14)</name>
    <dbReference type="NCBI Taxonomy" id="990650"/>
    <lineage>
        <taxon>Eukaryota</taxon>
        <taxon>Fungi</taxon>
        <taxon>Dikarya</taxon>
        <taxon>Basidiomycota</taxon>
        <taxon>Agaricomycotina</taxon>
        <taxon>Agaricomycetes</taxon>
        <taxon>Phallomycetidae</taxon>
        <taxon>Geastrales</taxon>
        <taxon>Sphaerobolaceae</taxon>
        <taxon>Sphaerobolus</taxon>
    </lineage>
</organism>
<dbReference type="OrthoDB" id="3266532at2759"/>
<evidence type="ECO:0000313" key="2">
    <source>
        <dbReference type="Proteomes" id="UP000054279"/>
    </source>
</evidence>
<dbReference type="GO" id="GO:0007166">
    <property type="term" value="P:cell surface receptor signaling pathway"/>
    <property type="evidence" value="ECO:0007669"/>
    <property type="project" value="InterPro"/>
</dbReference>
<dbReference type="Proteomes" id="UP000054279">
    <property type="component" value="Unassembled WGS sequence"/>
</dbReference>
<reference evidence="1 2" key="1">
    <citation type="submission" date="2014-06" db="EMBL/GenBank/DDBJ databases">
        <title>Evolutionary Origins and Diversification of the Mycorrhizal Mutualists.</title>
        <authorList>
            <consortium name="DOE Joint Genome Institute"/>
            <consortium name="Mycorrhizal Genomics Consortium"/>
            <person name="Kohler A."/>
            <person name="Kuo A."/>
            <person name="Nagy L.G."/>
            <person name="Floudas D."/>
            <person name="Copeland A."/>
            <person name="Barry K.W."/>
            <person name="Cichocki N."/>
            <person name="Veneault-Fourrey C."/>
            <person name="LaButti K."/>
            <person name="Lindquist E.A."/>
            <person name="Lipzen A."/>
            <person name="Lundell T."/>
            <person name="Morin E."/>
            <person name="Murat C."/>
            <person name="Riley R."/>
            <person name="Ohm R."/>
            <person name="Sun H."/>
            <person name="Tunlid A."/>
            <person name="Henrissat B."/>
            <person name="Grigoriev I.V."/>
            <person name="Hibbett D.S."/>
            <person name="Martin F."/>
        </authorList>
    </citation>
    <scope>NUCLEOTIDE SEQUENCE [LARGE SCALE GENOMIC DNA]</scope>
    <source>
        <strain evidence="1 2">SS14</strain>
    </source>
</reference>
<dbReference type="InterPro" id="IPR059179">
    <property type="entry name" value="MLKL-like_MCAfunc"/>
</dbReference>
<protein>
    <recommendedName>
        <fullName evidence="3">NACHT-NTPase and P-loop NTPases N-terminal domain-containing protein</fullName>
    </recommendedName>
</protein>
<keyword evidence="2" id="KW-1185">Reference proteome</keyword>
<evidence type="ECO:0008006" key="3">
    <source>
        <dbReference type="Google" id="ProtNLM"/>
    </source>
</evidence>
<proteinExistence type="predicted"/>
<dbReference type="Gene3D" id="1.20.930.20">
    <property type="entry name" value="Adaptor protein Cbl, N-terminal domain"/>
    <property type="match status" value="1"/>
</dbReference>
<dbReference type="InterPro" id="IPR036537">
    <property type="entry name" value="Adaptor_Cbl_N_dom_sf"/>
</dbReference>
<sequence>MSADNRLIRIRDGIQEGLLIGLDVADCIADAFPGPAKGIFGGIKVIIDLVDQFSRNMEDWKALKTKLQDMTDTVAKALFGYDPDTVPKSLVGNIQTMNKVLDGIQIEVEKAQQRKGWERALLLKRDKKVIQDLVSRLNDAIARLNFQEHIGHSLSLGQINIILQNSPG</sequence>
<dbReference type="EMBL" id="KN837378">
    <property type="protein sequence ID" value="KIJ26237.1"/>
    <property type="molecule type" value="Genomic_DNA"/>
</dbReference>
<accession>A0A0C9UAX5</accession>
<name>A0A0C9UAX5_SPHS4</name>
<evidence type="ECO:0000313" key="1">
    <source>
        <dbReference type="EMBL" id="KIJ26237.1"/>
    </source>
</evidence>
<dbReference type="AlphaFoldDB" id="A0A0C9UAX5"/>
<dbReference type="HOGENOM" id="CLU_1687820_0_0_1"/>
<gene>
    <name evidence="1" type="ORF">M422DRAFT_272724</name>
</gene>